<dbReference type="InterPro" id="IPR011335">
    <property type="entry name" value="Restrct_endonuc-II-like"/>
</dbReference>
<evidence type="ECO:0000313" key="3">
    <source>
        <dbReference type="EMBL" id="MBO8426154.1"/>
    </source>
</evidence>
<feature type="domain" description="AAA" evidence="1">
    <location>
        <begin position="18"/>
        <end position="149"/>
    </location>
</feature>
<dbReference type="PANTHER" id="PTHR33295">
    <property type="entry name" value="ATPASE"/>
    <property type="match status" value="1"/>
</dbReference>
<reference evidence="3" key="2">
    <citation type="journal article" date="2021" name="PeerJ">
        <title>Extensive microbial diversity within the chicken gut microbiome revealed by metagenomics and culture.</title>
        <authorList>
            <person name="Gilroy R."/>
            <person name="Ravi A."/>
            <person name="Getino M."/>
            <person name="Pursley I."/>
            <person name="Horton D.L."/>
            <person name="Alikhan N.F."/>
            <person name="Baker D."/>
            <person name="Gharbi K."/>
            <person name="Hall N."/>
            <person name="Watson M."/>
            <person name="Adriaenssens E.M."/>
            <person name="Foster-Nyarko E."/>
            <person name="Jarju S."/>
            <person name="Secka A."/>
            <person name="Antonio M."/>
            <person name="Oren A."/>
            <person name="Chaudhuri R.R."/>
            <person name="La Ragione R."/>
            <person name="Hildebrand F."/>
            <person name="Pallen M.J."/>
        </authorList>
    </citation>
    <scope>NUCLEOTIDE SEQUENCE</scope>
    <source>
        <strain evidence="3">17113</strain>
    </source>
</reference>
<dbReference type="InterPro" id="IPR027417">
    <property type="entry name" value="P-loop_NTPase"/>
</dbReference>
<proteinExistence type="predicted"/>
<dbReference type="Pfam" id="PF13173">
    <property type="entry name" value="AAA_14"/>
    <property type="match status" value="1"/>
</dbReference>
<gene>
    <name evidence="3" type="ORF">IAC61_02390</name>
</gene>
<feature type="domain" description="DUF4143" evidence="2">
    <location>
        <begin position="224"/>
        <end position="385"/>
    </location>
</feature>
<dbReference type="EMBL" id="JADINA010000019">
    <property type="protein sequence ID" value="MBO8426154.1"/>
    <property type="molecule type" value="Genomic_DNA"/>
</dbReference>
<dbReference type="AlphaFoldDB" id="A0A9D9GVI4"/>
<evidence type="ECO:0000259" key="2">
    <source>
        <dbReference type="Pfam" id="PF13635"/>
    </source>
</evidence>
<dbReference type="InterPro" id="IPR025420">
    <property type="entry name" value="DUF4143"/>
</dbReference>
<dbReference type="GO" id="GO:0005524">
    <property type="term" value="F:ATP binding"/>
    <property type="evidence" value="ECO:0007669"/>
    <property type="project" value="UniProtKB-KW"/>
</dbReference>
<keyword evidence="3" id="KW-0547">Nucleotide-binding</keyword>
<evidence type="ECO:0000259" key="1">
    <source>
        <dbReference type="Pfam" id="PF13173"/>
    </source>
</evidence>
<protein>
    <submittedName>
        <fullName evidence="3">ATP-binding protein</fullName>
    </submittedName>
</protein>
<dbReference type="Proteomes" id="UP000823634">
    <property type="component" value="Unassembled WGS sequence"/>
</dbReference>
<evidence type="ECO:0000313" key="4">
    <source>
        <dbReference type="Proteomes" id="UP000823634"/>
    </source>
</evidence>
<dbReference type="SUPFAM" id="SSF52540">
    <property type="entry name" value="P-loop containing nucleoside triphosphate hydrolases"/>
    <property type="match status" value="1"/>
</dbReference>
<sequence>MKREIEERISGWVRKGDKALLVSGARQVGKTYIIRKTLEDLGVPFCEINFILNQQIKRALDEAEDIKDIIGIFKRSSLTPLPEKGSVVFLDEIQAYPDILTKIKFLVDEGSFKYVLSGSLLGVELNNVRSLPVGYLTEIKMFPMSLFEFARGNGLGEDVLSYLSECFEQKKAVDASTHDKMLNLFYAYLVSGGMPDVVNALLRSGSLMEIQETQRNIINLYKGDFSQYESRDRRLRIIEIFDNIPAQLNKQNLKFVFSYLNKELKFDRYENSFLWLKDSGVAYPVFDVSEVRPPLLISKEKNSFKLFMNDVGLLNSYYSIMVKQAIFERNADRLLNLGGLFESFVCSTLKSNGFEPFYYRSHEMGEVDFLIEKNGKIIPIEVKSGRDYQKHASLNKLLLSPYAKYLSTPYVLSTDNLEVKGGIVYLPIYMCDLIKRDEESQYRIKIDL</sequence>
<name>A0A9D9GVI4_9FIRM</name>
<dbReference type="Gene3D" id="3.40.50.300">
    <property type="entry name" value="P-loop containing nucleotide triphosphate hydrolases"/>
    <property type="match status" value="1"/>
</dbReference>
<comment type="caution">
    <text evidence="3">The sequence shown here is derived from an EMBL/GenBank/DDBJ whole genome shotgun (WGS) entry which is preliminary data.</text>
</comment>
<keyword evidence="3" id="KW-0067">ATP-binding</keyword>
<dbReference type="SUPFAM" id="SSF52980">
    <property type="entry name" value="Restriction endonuclease-like"/>
    <property type="match status" value="1"/>
</dbReference>
<reference evidence="3" key="1">
    <citation type="submission" date="2020-10" db="EMBL/GenBank/DDBJ databases">
        <authorList>
            <person name="Gilroy R."/>
        </authorList>
    </citation>
    <scope>NUCLEOTIDE SEQUENCE</scope>
    <source>
        <strain evidence="3">17113</strain>
    </source>
</reference>
<accession>A0A9D9GVI4</accession>
<dbReference type="Pfam" id="PF13635">
    <property type="entry name" value="DUF4143"/>
    <property type="match status" value="1"/>
</dbReference>
<dbReference type="InterPro" id="IPR041682">
    <property type="entry name" value="AAA_14"/>
</dbReference>
<organism evidence="3 4">
    <name type="scientific">Candidatus Alloenteromonas pullistercoris</name>
    <dbReference type="NCBI Taxonomy" id="2840785"/>
    <lineage>
        <taxon>Bacteria</taxon>
        <taxon>Bacillati</taxon>
        <taxon>Bacillota</taxon>
        <taxon>Bacillota incertae sedis</taxon>
        <taxon>Candidatus Alloenteromonas</taxon>
    </lineage>
</organism>
<dbReference type="PANTHER" id="PTHR33295:SF7">
    <property type="entry name" value="ATPASE"/>
    <property type="match status" value="1"/>
</dbReference>